<dbReference type="PANTHER" id="PTHR35519">
    <property type="entry name" value="MEMBRANE PROTEINS"/>
    <property type="match status" value="1"/>
</dbReference>
<dbReference type="InterPro" id="IPR025187">
    <property type="entry name" value="DUF4112"/>
</dbReference>
<feature type="transmembrane region" description="Helical" evidence="1">
    <location>
        <begin position="85"/>
        <end position="104"/>
    </location>
</feature>
<dbReference type="Proteomes" id="UP000576082">
    <property type="component" value="Unassembled WGS sequence"/>
</dbReference>
<evidence type="ECO:0000313" key="2">
    <source>
        <dbReference type="EMBL" id="NME70076.1"/>
    </source>
</evidence>
<comment type="caution">
    <text evidence="2">The sequence shown here is derived from an EMBL/GenBank/DDBJ whole genome shotgun (WGS) entry which is preliminary data.</text>
</comment>
<evidence type="ECO:0000313" key="3">
    <source>
        <dbReference type="Proteomes" id="UP000576082"/>
    </source>
</evidence>
<dbReference type="Pfam" id="PF13430">
    <property type="entry name" value="DUF4112"/>
    <property type="match status" value="1"/>
</dbReference>
<dbReference type="RefSeq" id="WP_169658325.1">
    <property type="nucleotide sequence ID" value="NZ_JABANE010000055.1"/>
</dbReference>
<keyword evidence="1" id="KW-0472">Membrane</keyword>
<organism evidence="2 3">
    <name type="scientific">Flammeovirga aprica JL-4</name>
    <dbReference type="NCBI Taxonomy" id="694437"/>
    <lineage>
        <taxon>Bacteria</taxon>
        <taxon>Pseudomonadati</taxon>
        <taxon>Bacteroidota</taxon>
        <taxon>Cytophagia</taxon>
        <taxon>Cytophagales</taxon>
        <taxon>Flammeovirgaceae</taxon>
        <taxon>Flammeovirga</taxon>
    </lineage>
</organism>
<feature type="transmembrane region" description="Helical" evidence="1">
    <location>
        <begin position="135"/>
        <end position="157"/>
    </location>
</feature>
<accession>A0A7X9XAV7</accession>
<proteinExistence type="predicted"/>
<keyword evidence="3" id="KW-1185">Reference proteome</keyword>
<reference evidence="2 3" key="1">
    <citation type="submission" date="2020-04" db="EMBL/GenBank/DDBJ databases">
        <title>Flammeovirga sp. SR4, a novel species isolated from seawater.</title>
        <authorList>
            <person name="Wang X."/>
        </authorList>
    </citation>
    <scope>NUCLEOTIDE SEQUENCE [LARGE SCALE GENOMIC DNA]</scope>
    <source>
        <strain evidence="2 3">ATCC 23126</strain>
    </source>
</reference>
<feature type="transmembrane region" description="Helical" evidence="1">
    <location>
        <begin position="44"/>
        <end position="65"/>
    </location>
</feature>
<name>A0A7X9XAV7_9BACT</name>
<keyword evidence="1" id="KW-0812">Transmembrane</keyword>
<gene>
    <name evidence="2" type="ORF">HHU12_19030</name>
</gene>
<keyword evidence="1" id="KW-1133">Transmembrane helix</keyword>
<dbReference type="EMBL" id="JABANE010000055">
    <property type="protein sequence ID" value="NME70076.1"/>
    <property type="molecule type" value="Genomic_DNA"/>
</dbReference>
<protein>
    <submittedName>
        <fullName evidence="2">DUF4112 domain-containing protein</fullName>
    </submittedName>
</protein>
<sequence>MMKTNTTPQYTQDPSFKTLKKISTVMDEAITVPGTKFKIGLDPFIGIIPGVGDTISIIISGISLYTVARNGVPPRLIMAMTFNLIVDYLIGLIPGVGDFIDIFYKANRNNTQMLVNYYEKNPDAINQVQKGSSGLIIFAGLMFFLILGVVGLCFYFIRLVIFQSMGWE</sequence>
<evidence type="ECO:0000256" key="1">
    <source>
        <dbReference type="SAM" id="Phobius"/>
    </source>
</evidence>
<dbReference type="PANTHER" id="PTHR35519:SF2">
    <property type="entry name" value="PH DOMAIN PROTEIN"/>
    <property type="match status" value="1"/>
</dbReference>
<dbReference type="AlphaFoldDB" id="A0A7X9XAV7"/>